<name>A0ABQ7X6U7_BRANA</name>
<evidence type="ECO:0000313" key="2">
    <source>
        <dbReference type="EMBL" id="KAH0850826.1"/>
    </source>
</evidence>
<accession>A0ABQ7X6U7</accession>
<feature type="region of interest" description="Disordered" evidence="1">
    <location>
        <begin position="283"/>
        <end position="326"/>
    </location>
</feature>
<comment type="caution">
    <text evidence="2">The sequence shown here is derived from an EMBL/GenBank/DDBJ whole genome shotgun (WGS) entry which is preliminary data.</text>
</comment>
<feature type="region of interest" description="Disordered" evidence="1">
    <location>
        <begin position="461"/>
        <end position="480"/>
    </location>
</feature>
<evidence type="ECO:0000313" key="3">
    <source>
        <dbReference type="Proteomes" id="UP000824890"/>
    </source>
</evidence>
<dbReference type="PANTHER" id="PTHR15204">
    <property type="entry name" value="LARGE PROLINE-RICH PROTEIN BAG6"/>
    <property type="match status" value="1"/>
</dbReference>
<gene>
    <name evidence="2" type="ORF">HID58_095215</name>
</gene>
<organism evidence="2 3">
    <name type="scientific">Brassica napus</name>
    <name type="common">Rape</name>
    <dbReference type="NCBI Taxonomy" id="3708"/>
    <lineage>
        <taxon>Eukaryota</taxon>
        <taxon>Viridiplantae</taxon>
        <taxon>Streptophyta</taxon>
        <taxon>Embryophyta</taxon>
        <taxon>Tracheophyta</taxon>
        <taxon>Spermatophyta</taxon>
        <taxon>Magnoliopsida</taxon>
        <taxon>eudicotyledons</taxon>
        <taxon>Gunneridae</taxon>
        <taxon>Pentapetalae</taxon>
        <taxon>rosids</taxon>
        <taxon>malvids</taxon>
        <taxon>Brassicales</taxon>
        <taxon>Brassicaceae</taxon>
        <taxon>Brassiceae</taxon>
        <taxon>Brassica</taxon>
    </lineage>
</organism>
<proteinExistence type="predicted"/>
<evidence type="ECO:0000256" key="1">
    <source>
        <dbReference type="SAM" id="MobiDB-lite"/>
    </source>
</evidence>
<dbReference type="PANTHER" id="PTHR15204:SF0">
    <property type="entry name" value="LARGE PROLINE-RICH PROTEIN BAG6"/>
    <property type="match status" value="1"/>
</dbReference>
<dbReference type="Proteomes" id="UP000824890">
    <property type="component" value="Unassembled WGS sequence"/>
</dbReference>
<feature type="compositionally biased region" description="Basic and acidic residues" evidence="1">
    <location>
        <begin position="461"/>
        <end position="472"/>
    </location>
</feature>
<dbReference type="EMBL" id="JAGKQM010001916">
    <property type="protein sequence ID" value="KAH0850826.1"/>
    <property type="molecule type" value="Genomic_DNA"/>
</dbReference>
<keyword evidence="3" id="KW-1185">Reference proteome</keyword>
<sequence length="504" mass="55060">MDVEDGHTLHMVVRQPIPPLAEGLAGNAAAADPAASAGDQPSGQRSRVLVGSFNIDQADGVYSDLGQIVSAVLGSLGISNTEGVMVEGVDAMGPLLESLTRSSEERSVTPMRRPDIYTLGIFTTSCDSRFIVNLIRISESSETRICCNGSNANNLQVPVNSMGKCKSLLLLLERNLSRQLVDHVNRDRSLNPKVVPVNMIQSGTLLENLGISLMELGRTTRCSRLGQPCAVYAFNFVSTFLIRVVTLVSDGDEYGGLQAELHILALSVDNQILDALQWDKPERESNTHKPLDVGPSRPPPPSGTTDSAPSVRGPSETPRNPVALVSTGERNSTGLKWWTSALSLNLLGSHRVPILQTGSDSSSSPGARGFAEFRNRIHQILRPVLVEKSLRWQYIHLQNINSQRSSFNCTSRASRAATGMDEGNFISSVLQQIMPFISHTTCLPQAQLKLQAEAAIAIDKPLQDRRRKEQREGNQVGDLNHRHLQSQTSEEMVLTFQWYLGRVT</sequence>
<protein>
    <submittedName>
        <fullName evidence="2">Uncharacterized protein</fullName>
    </submittedName>
</protein>
<reference evidence="2 3" key="1">
    <citation type="submission" date="2021-05" db="EMBL/GenBank/DDBJ databases">
        <title>Genome Assembly of Synthetic Allotetraploid Brassica napus Reveals Homoeologous Exchanges between Subgenomes.</title>
        <authorList>
            <person name="Davis J.T."/>
        </authorList>
    </citation>
    <scope>NUCLEOTIDE SEQUENCE [LARGE SCALE GENOMIC DNA]</scope>
    <source>
        <strain evidence="3">cv. Da-Ae</strain>
        <tissue evidence="2">Seedling</tissue>
    </source>
</reference>